<proteinExistence type="predicted"/>
<dbReference type="OrthoDB" id="10388547at2759"/>
<keyword evidence="2" id="KW-0812">Transmembrane</keyword>
<protein>
    <submittedName>
        <fullName evidence="4">Uncharacterized protein LOC106051901 isoform X1</fullName>
    </submittedName>
</protein>
<accession>A0A9W2YC23</accession>
<sequence length="397" mass="45133">MEHKDIDETLLNFTIRNQQLRRKINSKTSFKTASPLNKRNLNDLRNKITARMATVQASASTPSTASTSSTSMPTENSDFTPVIMWVSVGVGCLLLISVAIVCFLKRHKLQVNRKFSVLYKRYFGFSLREAMKGNLPGEDNSVPRDDTDDKTCIYVNQSVINFKTYSEQFRTLTGSTKSTTSGQGEHIYSVCNYSSDVSENLEEPYRNIKPTIFSGTKSNISGRSCMTDNSSYVSLYDYDSLKFEPQFVEPTTPTSNVYGSSLDTPLNIYFNVDNYSSRNKTLARTERKFHEMKNALCHGSPRNIQSKSLDGSAKLHPHVHSHRLYVNCPNMVQLEPRRKHSRLQTISKNQRSDKQKFRICESKKTFYEHFLCDINSHYANVSCDGGHFKNGTNECSI</sequence>
<evidence type="ECO:0000313" key="3">
    <source>
        <dbReference type="Proteomes" id="UP001165740"/>
    </source>
</evidence>
<name>A0A9W2YC23_BIOGL</name>
<organism evidence="3 4">
    <name type="scientific">Biomphalaria glabrata</name>
    <name type="common">Bloodfluke planorb</name>
    <name type="synonym">Freshwater snail</name>
    <dbReference type="NCBI Taxonomy" id="6526"/>
    <lineage>
        <taxon>Eukaryota</taxon>
        <taxon>Metazoa</taxon>
        <taxon>Spiralia</taxon>
        <taxon>Lophotrochozoa</taxon>
        <taxon>Mollusca</taxon>
        <taxon>Gastropoda</taxon>
        <taxon>Heterobranchia</taxon>
        <taxon>Euthyneura</taxon>
        <taxon>Panpulmonata</taxon>
        <taxon>Hygrophila</taxon>
        <taxon>Lymnaeoidea</taxon>
        <taxon>Planorbidae</taxon>
        <taxon>Biomphalaria</taxon>
    </lineage>
</organism>
<keyword evidence="3" id="KW-1185">Reference proteome</keyword>
<dbReference type="RefSeq" id="XP_055860316.1">
    <property type="nucleotide sequence ID" value="XM_056004341.1"/>
</dbReference>
<evidence type="ECO:0000256" key="2">
    <source>
        <dbReference type="SAM" id="Phobius"/>
    </source>
</evidence>
<dbReference type="GeneID" id="106051901"/>
<keyword evidence="2" id="KW-1133">Transmembrane helix</keyword>
<keyword evidence="2" id="KW-0472">Membrane</keyword>
<feature type="transmembrane region" description="Helical" evidence="2">
    <location>
        <begin position="82"/>
        <end position="104"/>
    </location>
</feature>
<evidence type="ECO:0000313" key="4">
    <source>
        <dbReference type="RefSeq" id="XP_055860316.1"/>
    </source>
</evidence>
<dbReference type="AlphaFoldDB" id="A0A9W2YC23"/>
<feature type="region of interest" description="Disordered" evidence="1">
    <location>
        <begin position="55"/>
        <end position="75"/>
    </location>
</feature>
<gene>
    <name evidence="4" type="primary">LOC106051901</name>
</gene>
<feature type="compositionally biased region" description="Low complexity" evidence="1">
    <location>
        <begin position="57"/>
        <end position="74"/>
    </location>
</feature>
<dbReference type="Proteomes" id="UP001165740">
    <property type="component" value="Chromosome 11"/>
</dbReference>
<evidence type="ECO:0000256" key="1">
    <source>
        <dbReference type="SAM" id="MobiDB-lite"/>
    </source>
</evidence>
<reference evidence="4" key="1">
    <citation type="submission" date="2025-08" db="UniProtKB">
        <authorList>
            <consortium name="RefSeq"/>
        </authorList>
    </citation>
    <scope>IDENTIFICATION</scope>
</reference>